<dbReference type="Gene3D" id="3.40.50.1240">
    <property type="entry name" value="Phosphoglycerate mutase-like"/>
    <property type="match status" value="1"/>
</dbReference>
<reference evidence="2 3" key="1">
    <citation type="submission" date="2022-08" db="EMBL/GenBank/DDBJ databases">
        <title>Reclassification of Massilia species as members of the genera Telluria, Duganella, Pseudoduganella, Mokoshia gen. nov. and Zemynaea gen. nov. using orthogonal and non-orthogonal genome-based approaches.</title>
        <authorList>
            <person name="Bowman J.P."/>
        </authorList>
    </citation>
    <scope>NUCLEOTIDE SEQUENCE [LARGE SCALE GENOMIC DNA]</scope>
    <source>
        <strain evidence="2 3">JCM 31661</strain>
    </source>
</reference>
<dbReference type="SUPFAM" id="SSF53254">
    <property type="entry name" value="Phosphoglycerate mutase-like"/>
    <property type="match status" value="1"/>
</dbReference>
<keyword evidence="1" id="KW-0732">Signal</keyword>
<dbReference type="CDD" id="cd07040">
    <property type="entry name" value="HP"/>
    <property type="match status" value="1"/>
</dbReference>
<accession>A0ABT2AIX1</accession>
<dbReference type="EMBL" id="JANUHA010000004">
    <property type="protein sequence ID" value="MCS0596174.1"/>
    <property type="molecule type" value="Genomic_DNA"/>
</dbReference>
<dbReference type="InterPro" id="IPR029033">
    <property type="entry name" value="His_PPase_superfam"/>
</dbReference>
<keyword evidence="3" id="KW-1185">Reference proteome</keyword>
<comment type="caution">
    <text evidence="2">The sequence shown here is derived from an EMBL/GenBank/DDBJ whole genome shotgun (WGS) entry which is preliminary data.</text>
</comment>
<protein>
    <submittedName>
        <fullName evidence="2">Histidine phosphatase family protein</fullName>
    </submittedName>
</protein>
<feature type="chain" id="PRO_5046585293" evidence="1">
    <location>
        <begin position="21"/>
        <end position="196"/>
    </location>
</feature>
<feature type="signal peptide" evidence="1">
    <location>
        <begin position="1"/>
        <end position="20"/>
    </location>
</feature>
<dbReference type="Proteomes" id="UP001206572">
    <property type="component" value="Unassembled WGS sequence"/>
</dbReference>
<evidence type="ECO:0000313" key="2">
    <source>
        <dbReference type="EMBL" id="MCS0596174.1"/>
    </source>
</evidence>
<evidence type="ECO:0000313" key="3">
    <source>
        <dbReference type="Proteomes" id="UP001206572"/>
    </source>
</evidence>
<sequence>MLRRCFLALTTLLATPPAAAQSDLWQSLQGGGHVLLIRHALTTPGIGDPPGFRLAACATQRNLSEQGKRDAVAIGAVLRQRGIPLGPVLSSRWCRCLDTARLAFGRVEEAPMLDSMFQDSDAAGRAKVREVLARIALWRQAGGKDNLVLVTHDVNIRALVDAYVEQGGIVVAQPVDGRLRVVGRLPLSTVLPRRVP</sequence>
<name>A0ABT2AIX1_9BURK</name>
<organism evidence="2 3">
    <name type="scientific">Massilia agri</name>
    <dbReference type="NCBI Taxonomy" id="1886785"/>
    <lineage>
        <taxon>Bacteria</taxon>
        <taxon>Pseudomonadati</taxon>
        <taxon>Pseudomonadota</taxon>
        <taxon>Betaproteobacteria</taxon>
        <taxon>Burkholderiales</taxon>
        <taxon>Oxalobacteraceae</taxon>
        <taxon>Telluria group</taxon>
        <taxon>Massilia</taxon>
    </lineage>
</organism>
<gene>
    <name evidence="2" type="ORF">NX780_07395</name>
</gene>
<dbReference type="RefSeq" id="WP_258827223.1">
    <property type="nucleotide sequence ID" value="NZ_JANUHA010000004.1"/>
</dbReference>
<evidence type="ECO:0000256" key="1">
    <source>
        <dbReference type="SAM" id="SignalP"/>
    </source>
</evidence>
<proteinExistence type="predicted"/>